<feature type="region of interest" description="Disordered" evidence="1">
    <location>
        <begin position="84"/>
        <end position="113"/>
    </location>
</feature>
<gene>
    <name evidence="3" type="primary">LOC106813129</name>
</gene>
<evidence type="ECO:0000313" key="3">
    <source>
        <dbReference type="RefSeq" id="XP_014672676.1"/>
    </source>
</evidence>
<name>A0ABM1EKF5_PRICU</name>
<organism evidence="2 3">
    <name type="scientific">Priapulus caudatus</name>
    <name type="common">Priapulid worm</name>
    <dbReference type="NCBI Taxonomy" id="37621"/>
    <lineage>
        <taxon>Eukaryota</taxon>
        <taxon>Metazoa</taxon>
        <taxon>Ecdysozoa</taxon>
        <taxon>Scalidophora</taxon>
        <taxon>Priapulida</taxon>
        <taxon>Priapulimorpha</taxon>
        <taxon>Priapulimorphida</taxon>
        <taxon>Priapulidae</taxon>
        <taxon>Priapulus</taxon>
    </lineage>
</organism>
<keyword evidence="2" id="KW-1185">Reference proteome</keyword>
<dbReference type="Proteomes" id="UP000695022">
    <property type="component" value="Unplaced"/>
</dbReference>
<evidence type="ECO:0000256" key="1">
    <source>
        <dbReference type="SAM" id="MobiDB-lite"/>
    </source>
</evidence>
<dbReference type="RefSeq" id="XP_014672676.1">
    <property type="nucleotide sequence ID" value="XM_014817190.1"/>
</dbReference>
<sequence length="131" mass="13261">MFSGFGKQLGGMIGQKMFGTEEASNAGQVAGEIFGKVAGNYFSGKDGGGDGGLGDIGKMLSGGGDLTGIISSLIKGGTKLLPKRYGRPGIPRGEKGSHSKPIPVSTLGGTSETRGTKSYEVRVTVLSCLSC</sequence>
<dbReference type="GeneID" id="106813129"/>
<protein>
    <submittedName>
        <fullName evidence="3">Uncharacterized protein LOC106813129</fullName>
    </submittedName>
</protein>
<proteinExistence type="predicted"/>
<accession>A0ABM1EKF5</accession>
<evidence type="ECO:0000313" key="2">
    <source>
        <dbReference type="Proteomes" id="UP000695022"/>
    </source>
</evidence>
<reference evidence="3" key="1">
    <citation type="submission" date="2025-08" db="UniProtKB">
        <authorList>
            <consortium name="RefSeq"/>
        </authorList>
    </citation>
    <scope>IDENTIFICATION</scope>
</reference>